<dbReference type="RefSeq" id="WP_306877717.1">
    <property type="nucleotide sequence ID" value="NZ_JAUSRD010000004.1"/>
</dbReference>
<dbReference type="AlphaFoldDB" id="A0AAW8D099"/>
<dbReference type="InterPro" id="IPR007361">
    <property type="entry name" value="DUF427"/>
</dbReference>
<dbReference type="PANTHER" id="PTHR34310:SF9">
    <property type="entry name" value="BLR5716 PROTEIN"/>
    <property type="match status" value="1"/>
</dbReference>
<dbReference type="InterPro" id="IPR038694">
    <property type="entry name" value="DUF427_sf"/>
</dbReference>
<dbReference type="Gene3D" id="2.170.150.40">
    <property type="entry name" value="Domain of unknown function (DUF427)"/>
    <property type="match status" value="1"/>
</dbReference>
<dbReference type="Proteomes" id="UP001242045">
    <property type="component" value="Unassembled WGS sequence"/>
</dbReference>
<evidence type="ECO:0000259" key="1">
    <source>
        <dbReference type="Pfam" id="PF04248"/>
    </source>
</evidence>
<comment type="caution">
    <text evidence="2">The sequence shown here is derived from an EMBL/GenBank/DDBJ whole genome shotgun (WGS) entry which is preliminary data.</text>
</comment>
<gene>
    <name evidence="2" type="ORF">J2W31_002402</name>
</gene>
<dbReference type="EMBL" id="JAUSRD010000004">
    <property type="protein sequence ID" value="MDP9893291.1"/>
    <property type="molecule type" value="Genomic_DNA"/>
</dbReference>
<sequence length="127" mass="14331">MSKSPGHQNAPDHQVNESIVDARMTVEIDGETVADSRNVIRVDEDGHPPRFYFPREDARMEFLKPSATVTECPFKGEASYFDAETRHKHAKDVAWSYEVPYDEHKALAGRLAFDETASAALRIRSLP</sequence>
<dbReference type="PANTHER" id="PTHR34310">
    <property type="entry name" value="DUF427 DOMAIN PROTEIN (AFU_ORTHOLOGUE AFUA_3G02220)"/>
    <property type="match status" value="1"/>
</dbReference>
<evidence type="ECO:0000313" key="2">
    <source>
        <dbReference type="EMBL" id="MDP9893291.1"/>
    </source>
</evidence>
<accession>A0AAW8D099</accession>
<protein>
    <submittedName>
        <fullName evidence="2">Uncharacterized protein (DUF427 family)</fullName>
    </submittedName>
</protein>
<feature type="domain" description="DUF427" evidence="1">
    <location>
        <begin position="24"/>
        <end position="115"/>
    </location>
</feature>
<evidence type="ECO:0000313" key="3">
    <source>
        <dbReference type="Proteomes" id="UP001242045"/>
    </source>
</evidence>
<proteinExistence type="predicted"/>
<dbReference type="Pfam" id="PF04248">
    <property type="entry name" value="NTP_transf_9"/>
    <property type="match status" value="1"/>
</dbReference>
<organism evidence="2 3">
    <name type="scientific">Variovorax boronicumulans</name>
    <dbReference type="NCBI Taxonomy" id="436515"/>
    <lineage>
        <taxon>Bacteria</taxon>
        <taxon>Pseudomonadati</taxon>
        <taxon>Pseudomonadota</taxon>
        <taxon>Betaproteobacteria</taxon>
        <taxon>Burkholderiales</taxon>
        <taxon>Comamonadaceae</taxon>
        <taxon>Variovorax</taxon>
    </lineage>
</organism>
<reference evidence="2" key="1">
    <citation type="submission" date="2023-07" db="EMBL/GenBank/DDBJ databases">
        <title>Sorghum-associated microbial communities from plants grown in Nebraska, USA.</title>
        <authorList>
            <person name="Schachtman D."/>
        </authorList>
    </citation>
    <scope>NUCLEOTIDE SEQUENCE</scope>
    <source>
        <strain evidence="2">DS3754</strain>
    </source>
</reference>
<name>A0AAW8D099_9BURK</name>